<evidence type="ECO:0000256" key="1">
    <source>
        <dbReference type="ARBA" id="ARBA00006753"/>
    </source>
</evidence>
<dbReference type="GO" id="GO:0009088">
    <property type="term" value="P:threonine biosynthetic process"/>
    <property type="evidence" value="ECO:0007669"/>
    <property type="project" value="UniProtKB-UniPathway"/>
</dbReference>
<dbReference type="SUPFAM" id="SSF51735">
    <property type="entry name" value="NAD(P)-binding Rossmann-fold domains"/>
    <property type="match status" value="1"/>
</dbReference>
<dbReference type="UniPathway" id="UPA00051">
    <property type="reaction ID" value="UER00465"/>
</dbReference>
<comment type="caution">
    <text evidence="7">The sequence shown here is derived from an EMBL/GenBank/DDBJ whole genome shotgun (WGS) entry which is preliminary data.</text>
</comment>
<evidence type="ECO:0000259" key="6">
    <source>
        <dbReference type="Pfam" id="PF00742"/>
    </source>
</evidence>
<keyword evidence="5" id="KW-0521">NADP</keyword>
<comment type="similarity">
    <text evidence="1">Belongs to the homoserine dehydrogenase family.</text>
</comment>
<proteinExistence type="inferred from homology"/>
<evidence type="ECO:0000256" key="3">
    <source>
        <dbReference type="ARBA" id="ARBA00023002"/>
    </source>
</evidence>
<feature type="binding site" evidence="5">
    <location>
        <position position="216"/>
    </location>
    <ligand>
        <name>L-homoserine</name>
        <dbReference type="ChEBI" id="CHEBI:57476"/>
    </ligand>
</feature>
<feature type="active site" description="Proton donor" evidence="4">
    <location>
        <position position="231"/>
    </location>
</feature>
<dbReference type="PIRSF" id="PIRSF036497">
    <property type="entry name" value="HDH_short"/>
    <property type="match status" value="1"/>
</dbReference>
<dbReference type="Proteomes" id="UP000196694">
    <property type="component" value="Unassembled WGS sequence"/>
</dbReference>
<keyword evidence="3" id="KW-0560">Oxidoreductase</keyword>
<dbReference type="UniPathway" id="UPA00050">
    <property type="reaction ID" value="UER00063"/>
</dbReference>
<dbReference type="InterPro" id="IPR036291">
    <property type="entry name" value="NAD(P)-bd_dom_sf"/>
</dbReference>
<feature type="binding site" evidence="5">
    <location>
        <begin position="16"/>
        <end position="21"/>
    </location>
    <ligand>
        <name>NADP(+)</name>
        <dbReference type="ChEBI" id="CHEBI:58349"/>
    </ligand>
</feature>
<dbReference type="Gene3D" id="3.30.360.10">
    <property type="entry name" value="Dihydrodipicolinate Reductase, domain 2"/>
    <property type="match status" value="1"/>
</dbReference>
<dbReference type="PANTHER" id="PTHR43331:SF1">
    <property type="entry name" value="HOMOSERINE DEHYDROGENASE"/>
    <property type="match status" value="1"/>
</dbReference>
<dbReference type="EC" id="1.1.1.3" evidence="2"/>
<evidence type="ECO:0000256" key="4">
    <source>
        <dbReference type="PIRSR" id="PIRSR036497-1"/>
    </source>
</evidence>
<dbReference type="Gene3D" id="3.40.50.720">
    <property type="entry name" value="NAD(P)-binding Rossmann-like Domain"/>
    <property type="match status" value="1"/>
</dbReference>
<dbReference type="Pfam" id="PF00742">
    <property type="entry name" value="Homoserine_dh"/>
    <property type="match status" value="1"/>
</dbReference>
<evidence type="ECO:0000256" key="5">
    <source>
        <dbReference type="PIRSR" id="PIRSR036497-2"/>
    </source>
</evidence>
<feature type="domain" description="Homoserine dehydrogenase catalytic" evidence="6">
    <location>
        <begin position="164"/>
        <end position="339"/>
    </location>
</feature>
<dbReference type="InterPro" id="IPR001342">
    <property type="entry name" value="HDH_cat"/>
</dbReference>
<dbReference type="InterPro" id="IPR019811">
    <property type="entry name" value="HDH_CS"/>
</dbReference>
<protein>
    <recommendedName>
        <fullName evidence="2">homoserine dehydrogenase</fullName>
        <ecNumber evidence="2">1.1.1.3</ecNumber>
    </recommendedName>
</protein>
<keyword evidence="8" id="KW-1185">Reference proteome</keyword>
<sequence length="348" mass="36807">MVGLAVTRVLRIGLAGFGNVGRTFVKMLMERRSRLQKLYGFEPTFVFIADSRGVLGSSEGLNWGLVEKALAAPRGGISGLEGGEPGLGVAEALEKYSVDVLVDVTPSRYDSPGEALSWYERVLGSGGAVVAADKAPLATNCQKLLWGSWGKRIFYKATVMAGTPLIDVLRWGLAGRVVARVQGILNGTTNYVLGLVERGMSFEEAVRDAQSRGYAEPDPSADLEGFDIAAKAAIISCTLGVPKTVFEVERLDRVDEDAARRAAEAASRGRRLKYVALVEPEAGRAVVRLVEATPDNPLYRVEGINNAALIETVEAEPITIVGPGAGLSATASALLSDLVAAAYSLGVV</sequence>
<dbReference type="GO" id="GO:0004412">
    <property type="term" value="F:homoserine dehydrogenase activity"/>
    <property type="evidence" value="ECO:0007669"/>
    <property type="project" value="UniProtKB-EC"/>
</dbReference>
<dbReference type="InterPro" id="IPR022697">
    <property type="entry name" value="HDH_short"/>
</dbReference>
<evidence type="ECO:0000313" key="8">
    <source>
        <dbReference type="Proteomes" id="UP000196694"/>
    </source>
</evidence>
<organism evidence="7 8">
    <name type="scientific">Pyrodictium delaneyi</name>
    <dbReference type="NCBI Taxonomy" id="1273541"/>
    <lineage>
        <taxon>Archaea</taxon>
        <taxon>Thermoproteota</taxon>
        <taxon>Thermoprotei</taxon>
        <taxon>Desulfurococcales</taxon>
        <taxon>Pyrodictiaceae</taxon>
        <taxon>Pyrodictium</taxon>
    </lineage>
</organism>
<reference evidence="7 8" key="1">
    <citation type="submission" date="2017-05" db="EMBL/GenBank/DDBJ databases">
        <title>The draft genome of the hyperthermophilic archaeon 'Pyrodictium delaneyi strain Hulk', an iron and nitrate reducer, reveals the capacity for sulfate reduction.</title>
        <authorList>
            <person name="Demey L.M."/>
            <person name="Miller C."/>
            <person name="Manzella M."/>
            <person name="Reguera G."/>
            <person name="Kashefi K."/>
        </authorList>
    </citation>
    <scope>NUCLEOTIDE SEQUENCE [LARGE SCALE GENOMIC DNA]</scope>
    <source>
        <strain evidence="7 8">Hulk</strain>
    </source>
</reference>
<evidence type="ECO:0000313" key="7">
    <source>
        <dbReference type="EMBL" id="OWJ53904.1"/>
    </source>
</evidence>
<name>A0A211YLU5_9CREN</name>
<dbReference type="PANTHER" id="PTHR43331">
    <property type="entry name" value="HOMOSERINE DEHYDROGENASE"/>
    <property type="match status" value="1"/>
</dbReference>
<dbReference type="OrthoDB" id="4488at2157"/>
<feature type="binding site" evidence="5">
    <location>
        <position position="134"/>
    </location>
    <ligand>
        <name>NADPH</name>
        <dbReference type="ChEBI" id="CHEBI:57783"/>
    </ligand>
</feature>
<accession>A0A211YLU5</accession>
<gene>
    <name evidence="7" type="ORF">Pdsh_08420</name>
</gene>
<dbReference type="PROSITE" id="PS01042">
    <property type="entry name" value="HOMOSER_DHGENASE"/>
    <property type="match status" value="1"/>
</dbReference>
<dbReference type="AlphaFoldDB" id="A0A211YLU5"/>
<evidence type="ECO:0000256" key="2">
    <source>
        <dbReference type="ARBA" id="ARBA00013213"/>
    </source>
</evidence>
<dbReference type="EMBL" id="NCQP01000007">
    <property type="protein sequence ID" value="OWJ53904.1"/>
    <property type="molecule type" value="Genomic_DNA"/>
</dbReference>
<dbReference type="SUPFAM" id="SSF55347">
    <property type="entry name" value="Glyceraldehyde-3-phosphate dehydrogenase-like, C-terminal domain"/>
    <property type="match status" value="1"/>
</dbReference>